<sequence length="87" mass="9907">MAKQQLINRTKYKDIKRYDHNQMEQFARSLYESGLKDGAAQAIAKTESSKKQMDFDLLTEKLLSIKGIGAVKAEQIVSVVKEVMENE</sequence>
<dbReference type="AlphaFoldDB" id="A0AAW3JTP2"/>
<dbReference type="EMBL" id="LLKB01000001">
    <property type="protein sequence ID" value="KQC86077.1"/>
    <property type="molecule type" value="Genomic_DNA"/>
</dbReference>
<organism evidence="1 2">
    <name type="scientific">Butyribacter intestini</name>
    <dbReference type="NCBI Taxonomy" id="1703332"/>
    <lineage>
        <taxon>Bacteria</taxon>
        <taxon>Bacillati</taxon>
        <taxon>Bacillota</taxon>
        <taxon>Clostridia</taxon>
        <taxon>Lachnospirales</taxon>
        <taxon>Lachnospiraceae</taxon>
        <taxon>Butyribacter</taxon>
    </lineage>
</organism>
<keyword evidence="2" id="KW-1185">Reference proteome</keyword>
<evidence type="ECO:0000313" key="2">
    <source>
        <dbReference type="Proteomes" id="UP000050833"/>
    </source>
</evidence>
<reference evidence="1 2" key="1">
    <citation type="submission" date="2015-10" db="EMBL/GenBank/DDBJ databases">
        <title>Butyribacter intestini gen. nov., sp. nov., a butyric acid-producing bacterium of the family Lachnospiraceae isolated from the human faeces.</title>
        <authorList>
            <person name="Zou Y."/>
            <person name="Xue W."/>
            <person name="Luo G."/>
            <person name="Lv M."/>
        </authorList>
    </citation>
    <scope>NUCLEOTIDE SEQUENCE [LARGE SCALE GENOMIC DNA]</scope>
    <source>
        <strain evidence="1 2">TF01-11</strain>
    </source>
</reference>
<protein>
    <submittedName>
        <fullName evidence="1">Uncharacterized protein</fullName>
    </submittedName>
</protein>
<comment type="caution">
    <text evidence="1">The sequence shown here is derived from an EMBL/GenBank/DDBJ whole genome shotgun (WGS) entry which is preliminary data.</text>
</comment>
<evidence type="ECO:0000313" key="1">
    <source>
        <dbReference type="EMBL" id="KQC86077.1"/>
    </source>
</evidence>
<proteinExistence type="predicted"/>
<dbReference type="RefSeq" id="WP_055941293.1">
    <property type="nucleotide sequence ID" value="NZ_JAQDDZ010000003.1"/>
</dbReference>
<name>A0AAW3JTP2_9FIRM</name>
<accession>A0AAW3JTP2</accession>
<dbReference type="Proteomes" id="UP000050833">
    <property type="component" value="Unassembled WGS sequence"/>
</dbReference>
<gene>
    <name evidence="1" type="ORF">APZ18_02460</name>
</gene>